<dbReference type="PANTHER" id="PTHR30093:SF45">
    <property type="entry name" value="TYPE II SECRETION SYSTEM CORE PROTEIN G"/>
    <property type="match status" value="1"/>
</dbReference>
<keyword evidence="14" id="KW-1185">Reference proteome</keyword>
<dbReference type="Pfam" id="PF08334">
    <property type="entry name" value="T2SSG"/>
    <property type="match status" value="1"/>
</dbReference>
<evidence type="ECO:0000313" key="13">
    <source>
        <dbReference type="EMBL" id="KAA5541078.1"/>
    </source>
</evidence>
<dbReference type="NCBIfam" id="TIGR01710">
    <property type="entry name" value="typeII_sec_gspG"/>
    <property type="match status" value="1"/>
</dbReference>
<dbReference type="Proteomes" id="UP000324479">
    <property type="component" value="Unassembled WGS sequence"/>
</dbReference>
<evidence type="ECO:0000256" key="2">
    <source>
        <dbReference type="ARBA" id="ARBA00009984"/>
    </source>
</evidence>
<dbReference type="NCBIfam" id="TIGR02532">
    <property type="entry name" value="IV_pilin_GFxxxE"/>
    <property type="match status" value="1"/>
</dbReference>
<dbReference type="InterPro" id="IPR013545">
    <property type="entry name" value="T2SS_protein-GspG_C"/>
</dbReference>
<evidence type="ECO:0000256" key="1">
    <source>
        <dbReference type="ARBA" id="ARBA00004377"/>
    </source>
</evidence>
<dbReference type="GO" id="GO:0015628">
    <property type="term" value="P:protein secretion by the type II secretion system"/>
    <property type="evidence" value="ECO:0007669"/>
    <property type="project" value="InterPro"/>
</dbReference>
<keyword evidence="7 11" id="KW-0812">Transmembrane</keyword>
<evidence type="ECO:0000256" key="7">
    <source>
        <dbReference type="ARBA" id="ARBA00022692"/>
    </source>
</evidence>
<evidence type="ECO:0000256" key="4">
    <source>
        <dbReference type="ARBA" id="ARBA00022475"/>
    </source>
</evidence>
<accession>A0A5M6D0P6</accession>
<evidence type="ECO:0000256" key="8">
    <source>
        <dbReference type="ARBA" id="ARBA00022989"/>
    </source>
</evidence>
<dbReference type="GO" id="GO:0015627">
    <property type="term" value="C:type II protein secretion system complex"/>
    <property type="evidence" value="ECO:0007669"/>
    <property type="project" value="InterPro"/>
</dbReference>
<proteinExistence type="inferred from homology"/>
<evidence type="ECO:0000256" key="5">
    <source>
        <dbReference type="ARBA" id="ARBA00022481"/>
    </source>
</evidence>
<evidence type="ECO:0000256" key="10">
    <source>
        <dbReference type="SAM" id="MobiDB-lite"/>
    </source>
</evidence>
<dbReference type="RefSeq" id="WP_150078122.1">
    <property type="nucleotide sequence ID" value="NZ_VWOX01000011.1"/>
</dbReference>
<dbReference type="PRINTS" id="PR00813">
    <property type="entry name" value="BCTERIALGSPG"/>
</dbReference>
<dbReference type="Gene3D" id="3.30.700.10">
    <property type="entry name" value="Glycoprotein, Type 4 Pilin"/>
    <property type="match status" value="1"/>
</dbReference>
<dbReference type="InterPro" id="IPR010054">
    <property type="entry name" value="Type2_sec_GspG"/>
</dbReference>
<reference evidence="13 14" key="1">
    <citation type="submission" date="2019-08" db="EMBL/GenBank/DDBJ databases">
        <authorList>
            <person name="Dhanesh K."/>
            <person name="Kumar G."/>
            <person name="Sasikala C."/>
            <person name="Venkata Ramana C."/>
        </authorList>
    </citation>
    <scope>NUCLEOTIDE SEQUENCE [LARGE SCALE GENOMIC DNA]</scope>
    <source>
        <strain evidence="13 14">JC645</strain>
    </source>
</reference>
<keyword evidence="4" id="KW-1003">Cell membrane</keyword>
<feature type="transmembrane region" description="Helical" evidence="11">
    <location>
        <begin position="20"/>
        <end position="39"/>
    </location>
</feature>
<dbReference type="PANTHER" id="PTHR30093">
    <property type="entry name" value="GENERAL SECRETION PATHWAY PROTEIN G"/>
    <property type="match status" value="1"/>
</dbReference>
<evidence type="ECO:0000256" key="6">
    <source>
        <dbReference type="ARBA" id="ARBA00022519"/>
    </source>
</evidence>
<feature type="domain" description="Type II secretion system protein GspG C-terminal" evidence="12">
    <location>
        <begin position="45"/>
        <end position="138"/>
    </location>
</feature>
<dbReference type="InterPro" id="IPR012902">
    <property type="entry name" value="N_methyl_site"/>
</dbReference>
<dbReference type="GO" id="GO:0005886">
    <property type="term" value="C:plasma membrane"/>
    <property type="evidence" value="ECO:0007669"/>
    <property type="project" value="UniProtKB-SubCell"/>
</dbReference>
<feature type="region of interest" description="Disordered" evidence="10">
    <location>
        <begin position="124"/>
        <end position="144"/>
    </location>
</feature>
<comment type="subcellular location">
    <subcellularLocation>
        <location evidence="1">Cell inner membrane</location>
        <topology evidence="1">Single-pass membrane protein</topology>
    </subcellularLocation>
</comment>
<gene>
    <name evidence="13" type="primary">gspG</name>
    <name evidence="13" type="ORF">FYK55_19490</name>
</gene>
<evidence type="ECO:0000256" key="9">
    <source>
        <dbReference type="ARBA" id="ARBA00023136"/>
    </source>
</evidence>
<evidence type="ECO:0000256" key="3">
    <source>
        <dbReference type="ARBA" id="ARBA00020042"/>
    </source>
</evidence>
<keyword evidence="9 11" id="KW-0472">Membrane</keyword>
<sequence>MCFDRNARDRKRPARAAFSLVELIVVMVILGMLAGLVAVRTRGYLVNSRQNAVKTEIATVMKALETFRIDQGRYPTEDEGLEILTRSTETWPEGFLSKVPKDPWKHDYVYFETEEGFEVISLGADGREGGDGEDADFSSDMLQE</sequence>
<dbReference type="AlphaFoldDB" id="A0A5M6D0P6"/>
<evidence type="ECO:0000259" key="12">
    <source>
        <dbReference type="Pfam" id="PF08334"/>
    </source>
</evidence>
<feature type="compositionally biased region" description="Acidic residues" evidence="10">
    <location>
        <begin position="131"/>
        <end position="144"/>
    </location>
</feature>
<protein>
    <recommendedName>
        <fullName evidence="3">Type II secretion system core protein G</fullName>
    </recommendedName>
</protein>
<dbReference type="InterPro" id="IPR000983">
    <property type="entry name" value="Bac_GSPG_pilin"/>
</dbReference>
<name>A0A5M6D0P6_9BACT</name>
<organism evidence="13 14">
    <name type="scientific">Roseiconus nitratireducens</name>
    <dbReference type="NCBI Taxonomy" id="2605748"/>
    <lineage>
        <taxon>Bacteria</taxon>
        <taxon>Pseudomonadati</taxon>
        <taxon>Planctomycetota</taxon>
        <taxon>Planctomycetia</taxon>
        <taxon>Pirellulales</taxon>
        <taxon>Pirellulaceae</taxon>
        <taxon>Roseiconus</taxon>
    </lineage>
</organism>
<keyword evidence="6" id="KW-0997">Cell inner membrane</keyword>
<dbReference type="Pfam" id="PF07963">
    <property type="entry name" value="N_methyl"/>
    <property type="match status" value="1"/>
</dbReference>
<keyword evidence="5" id="KW-0488">Methylation</keyword>
<comment type="similarity">
    <text evidence="2">Belongs to the GSP G family.</text>
</comment>
<comment type="caution">
    <text evidence="13">The sequence shown here is derived from an EMBL/GenBank/DDBJ whole genome shotgun (WGS) entry which is preliminary data.</text>
</comment>
<evidence type="ECO:0000313" key="14">
    <source>
        <dbReference type="Proteomes" id="UP000324479"/>
    </source>
</evidence>
<dbReference type="InterPro" id="IPR045584">
    <property type="entry name" value="Pilin-like"/>
</dbReference>
<dbReference type="SUPFAM" id="SSF54523">
    <property type="entry name" value="Pili subunits"/>
    <property type="match status" value="1"/>
</dbReference>
<evidence type="ECO:0000256" key="11">
    <source>
        <dbReference type="SAM" id="Phobius"/>
    </source>
</evidence>
<keyword evidence="8 11" id="KW-1133">Transmembrane helix</keyword>
<dbReference type="EMBL" id="VWOX01000011">
    <property type="protein sequence ID" value="KAA5541078.1"/>
    <property type="molecule type" value="Genomic_DNA"/>
</dbReference>